<keyword evidence="4" id="KW-0175">Coiled coil</keyword>
<keyword evidence="6" id="KW-0472">Membrane</keyword>
<reference evidence="8" key="1">
    <citation type="submission" date="2019-12" db="EMBL/GenBank/DDBJ databases">
        <title>Genome sequencing and annotation of Brassica cretica.</title>
        <authorList>
            <person name="Studholme D.J."/>
            <person name="Sarris P.F."/>
        </authorList>
    </citation>
    <scope>NUCLEOTIDE SEQUENCE</scope>
    <source>
        <strain evidence="8">PFS-102/07</strain>
        <tissue evidence="8">Leaf</tissue>
    </source>
</reference>
<sequence length="150" mass="17317">MAQAQSSNSVTSRNPSSIDGPPCHCLRPTVMLTAWTGTNPGRRFYKCYLHGFFYWADAEEPHGWEQRSLLEARDQIRRLRKDKADLYNKIAELQHQLTLRANREPVPIREEDVSDGTEETESDKMLRQMFVMSCGSFITVTAILVYMMKN</sequence>
<evidence type="ECO:0000256" key="3">
    <source>
        <dbReference type="ARBA" id="ARBA00022833"/>
    </source>
</evidence>
<keyword evidence="2" id="KW-0863">Zinc-finger</keyword>
<evidence type="ECO:0000256" key="6">
    <source>
        <dbReference type="SAM" id="Phobius"/>
    </source>
</evidence>
<feature type="domain" description="GRF-type" evidence="7">
    <location>
        <begin position="21"/>
        <end position="58"/>
    </location>
</feature>
<keyword evidence="3" id="KW-0862">Zinc</keyword>
<gene>
    <name evidence="8" type="ORF">F2Q70_00019869</name>
</gene>
<dbReference type="GO" id="GO:0008270">
    <property type="term" value="F:zinc ion binding"/>
    <property type="evidence" value="ECO:0007669"/>
    <property type="project" value="UniProtKB-KW"/>
</dbReference>
<dbReference type="Pfam" id="PF06839">
    <property type="entry name" value="Zn_ribbon_GRF"/>
    <property type="match status" value="1"/>
</dbReference>
<dbReference type="AlphaFoldDB" id="A0A8S9GTT1"/>
<keyword evidence="1" id="KW-0479">Metal-binding</keyword>
<evidence type="ECO:0000256" key="2">
    <source>
        <dbReference type="ARBA" id="ARBA00022771"/>
    </source>
</evidence>
<accession>A0A8S9GTT1</accession>
<evidence type="ECO:0000256" key="1">
    <source>
        <dbReference type="ARBA" id="ARBA00022723"/>
    </source>
</evidence>
<organism evidence="8">
    <name type="scientific">Brassica cretica</name>
    <name type="common">Mustard</name>
    <dbReference type="NCBI Taxonomy" id="69181"/>
    <lineage>
        <taxon>Eukaryota</taxon>
        <taxon>Viridiplantae</taxon>
        <taxon>Streptophyta</taxon>
        <taxon>Embryophyta</taxon>
        <taxon>Tracheophyta</taxon>
        <taxon>Spermatophyta</taxon>
        <taxon>Magnoliopsida</taxon>
        <taxon>eudicotyledons</taxon>
        <taxon>Gunneridae</taxon>
        <taxon>Pentapetalae</taxon>
        <taxon>rosids</taxon>
        <taxon>malvids</taxon>
        <taxon>Brassicales</taxon>
        <taxon>Brassicaceae</taxon>
        <taxon>Brassiceae</taxon>
        <taxon>Brassica</taxon>
    </lineage>
</organism>
<dbReference type="PANTHER" id="PTHR33248">
    <property type="entry name" value="ZINC ION-BINDING PROTEIN"/>
    <property type="match status" value="1"/>
</dbReference>
<keyword evidence="6" id="KW-1133">Transmembrane helix</keyword>
<feature type="transmembrane region" description="Helical" evidence="6">
    <location>
        <begin position="129"/>
        <end position="148"/>
    </location>
</feature>
<dbReference type="InterPro" id="IPR010666">
    <property type="entry name" value="Znf_GRF"/>
</dbReference>
<feature type="region of interest" description="Disordered" evidence="5">
    <location>
        <begin position="1"/>
        <end position="20"/>
    </location>
</feature>
<keyword evidence="6" id="KW-0812">Transmembrane</keyword>
<proteinExistence type="predicted"/>
<evidence type="ECO:0000256" key="4">
    <source>
        <dbReference type="SAM" id="Coils"/>
    </source>
</evidence>
<dbReference type="EMBL" id="QGKY02001925">
    <property type="protein sequence ID" value="KAF2547916.1"/>
    <property type="molecule type" value="Genomic_DNA"/>
</dbReference>
<comment type="caution">
    <text evidence="8">The sequence shown here is derived from an EMBL/GenBank/DDBJ whole genome shotgun (WGS) entry which is preliminary data.</text>
</comment>
<name>A0A8S9GTT1_BRACR</name>
<feature type="compositionally biased region" description="Low complexity" evidence="5">
    <location>
        <begin position="1"/>
        <end position="17"/>
    </location>
</feature>
<feature type="coiled-coil region" evidence="4">
    <location>
        <begin position="69"/>
        <end position="96"/>
    </location>
</feature>
<evidence type="ECO:0000313" key="8">
    <source>
        <dbReference type="EMBL" id="KAF2547916.1"/>
    </source>
</evidence>
<protein>
    <recommendedName>
        <fullName evidence="7">GRF-type domain-containing protein</fullName>
    </recommendedName>
</protein>
<evidence type="ECO:0000256" key="5">
    <source>
        <dbReference type="SAM" id="MobiDB-lite"/>
    </source>
</evidence>
<evidence type="ECO:0000259" key="7">
    <source>
        <dbReference type="Pfam" id="PF06839"/>
    </source>
</evidence>